<gene>
    <name evidence="1" type="ORF">D6C00_01845</name>
</gene>
<dbReference type="EMBL" id="QZMU01000001">
    <property type="protein sequence ID" value="RRQ20834.1"/>
    <property type="molecule type" value="Genomic_DNA"/>
</dbReference>
<evidence type="ECO:0000313" key="1">
    <source>
        <dbReference type="EMBL" id="RRQ20834.1"/>
    </source>
</evidence>
<protein>
    <submittedName>
        <fullName evidence="1">Uncharacterized protein</fullName>
    </submittedName>
</protein>
<evidence type="ECO:0000313" key="2">
    <source>
        <dbReference type="Proteomes" id="UP000287798"/>
    </source>
</evidence>
<organism evidence="1 2">
    <name type="scientific">Thiohalobacter thiocyanaticus</name>
    <dbReference type="NCBI Taxonomy" id="585455"/>
    <lineage>
        <taxon>Bacteria</taxon>
        <taxon>Pseudomonadati</taxon>
        <taxon>Pseudomonadota</taxon>
        <taxon>Gammaproteobacteria</taxon>
        <taxon>Thiohalobacterales</taxon>
        <taxon>Thiohalobacteraceae</taxon>
        <taxon>Thiohalobacter</taxon>
    </lineage>
</organism>
<reference evidence="1 2" key="1">
    <citation type="journal article" date="2010" name="Int. J. Syst. Evol. Microbiol.">
        <title>Thiohalobacter thiocyanaticus gen. nov., sp. nov., a moderately halophilic, sulfur-oxidizing gammaproteobacterium from hypersaline lakes, that utilizes thiocyanate.</title>
        <authorList>
            <person name="Sorokin D.Y."/>
            <person name="Kovaleva O.L."/>
            <person name="Tourova T.P."/>
            <person name="Muyzer G."/>
        </authorList>
    </citation>
    <scope>NUCLEOTIDE SEQUENCE [LARGE SCALE GENOMIC DNA]</scope>
    <source>
        <strain evidence="1 2">Hrh1</strain>
    </source>
</reference>
<name>A0A426QGF7_9GAMM</name>
<accession>A0A426QGF7</accession>
<keyword evidence="2" id="KW-1185">Reference proteome</keyword>
<dbReference type="AlphaFoldDB" id="A0A426QGF7"/>
<dbReference type="Proteomes" id="UP000287798">
    <property type="component" value="Unassembled WGS sequence"/>
</dbReference>
<sequence>MASADHCQLCGRAGPGRPAQTIPVRTLRKLFQNPIAILFTGMPQPGQVIAQGVGQIAGLAQFAQTLAA</sequence>
<comment type="caution">
    <text evidence="1">The sequence shown here is derived from an EMBL/GenBank/DDBJ whole genome shotgun (WGS) entry which is preliminary data.</text>
</comment>
<proteinExistence type="predicted"/>